<reference evidence="2" key="1">
    <citation type="journal article" date="2023" name="Mol. Phylogenet. Evol.">
        <title>Genome-scale phylogeny and comparative genomics of the fungal order Sordariales.</title>
        <authorList>
            <person name="Hensen N."/>
            <person name="Bonometti L."/>
            <person name="Westerberg I."/>
            <person name="Brannstrom I.O."/>
            <person name="Guillou S."/>
            <person name="Cros-Aarteil S."/>
            <person name="Calhoun S."/>
            <person name="Haridas S."/>
            <person name="Kuo A."/>
            <person name="Mondo S."/>
            <person name="Pangilinan J."/>
            <person name="Riley R."/>
            <person name="LaButti K."/>
            <person name="Andreopoulos B."/>
            <person name="Lipzen A."/>
            <person name="Chen C."/>
            <person name="Yan M."/>
            <person name="Daum C."/>
            <person name="Ng V."/>
            <person name="Clum A."/>
            <person name="Steindorff A."/>
            <person name="Ohm R.A."/>
            <person name="Martin F."/>
            <person name="Silar P."/>
            <person name="Natvig D.O."/>
            <person name="Lalanne C."/>
            <person name="Gautier V."/>
            <person name="Ament-Velasquez S.L."/>
            <person name="Kruys A."/>
            <person name="Hutchinson M.I."/>
            <person name="Powell A.J."/>
            <person name="Barry K."/>
            <person name="Miller A.N."/>
            <person name="Grigoriev I.V."/>
            <person name="Debuchy R."/>
            <person name="Gladieux P."/>
            <person name="Hiltunen Thoren M."/>
            <person name="Johannesson H."/>
        </authorList>
    </citation>
    <scope>NUCLEOTIDE SEQUENCE</scope>
    <source>
        <strain evidence="2">CBS 232.78</strain>
    </source>
</reference>
<name>A0AAE0P528_9PEZI</name>
<comment type="caution">
    <text evidence="2">The sequence shown here is derived from an EMBL/GenBank/DDBJ whole genome shotgun (WGS) entry which is preliminary data.</text>
</comment>
<gene>
    <name evidence="2" type="ORF">B0H63DRAFT_458232</name>
</gene>
<proteinExistence type="predicted"/>
<sequence>MVTVKVAARPRLRPQNSTNSLPQEGGVEVEVMIALHLRFAEVNVVGDITVARLPVNVICPFHRAGAIPGRCTQRRYNNVFGQSRLYDGLSASSHDGNGWFGMGGSGTLQVGGTACASRCVAIRCAVQLYLPCCSHALFLHQTQIYSFSVPMC</sequence>
<dbReference type="EMBL" id="JAULSW010000001">
    <property type="protein sequence ID" value="KAK3393439.1"/>
    <property type="molecule type" value="Genomic_DNA"/>
</dbReference>
<dbReference type="Proteomes" id="UP001285441">
    <property type="component" value="Unassembled WGS sequence"/>
</dbReference>
<accession>A0AAE0P528</accession>
<dbReference type="AlphaFoldDB" id="A0AAE0P528"/>
<evidence type="ECO:0000313" key="3">
    <source>
        <dbReference type="Proteomes" id="UP001285441"/>
    </source>
</evidence>
<protein>
    <submittedName>
        <fullName evidence="2">Uncharacterized protein</fullName>
    </submittedName>
</protein>
<feature type="region of interest" description="Disordered" evidence="1">
    <location>
        <begin position="1"/>
        <end position="21"/>
    </location>
</feature>
<organism evidence="2 3">
    <name type="scientific">Podospora didyma</name>
    <dbReference type="NCBI Taxonomy" id="330526"/>
    <lineage>
        <taxon>Eukaryota</taxon>
        <taxon>Fungi</taxon>
        <taxon>Dikarya</taxon>
        <taxon>Ascomycota</taxon>
        <taxon>Pezizomycotina</taxon>
        <taxon>Sordariomycetes</taxon>
        <taxon>Sordariomycetidae</taxon>
        <taxon>Sordariales</taxon>
        <taxon>Podosporaceae</taxon>
        <taxon>Podospora</taxon>
    </lineage>
</organism>
<reference evidence="2" key="2">
    <citation type="submission" date="2023-06" db="EMBL/GenBank/DDBJ databases">
        <authorList>
            <consortium name="Lawrence Berkeley National Laboratory"/>
            <person name="Haridas S."/>
            <person name="Hensen N."/>
            <person name="Bonometti L."/>
            <person name="Westerberg I."/>
            <person name="Brannstrom I.O."/>
            <person name="Guillou S."/>
            <person name="Cros-Aarteil S."/>
            <person name="Calhoun S."/>
            <person name="Kuo A."/>
            <person name="Mondo S."/>
            <person name="Pangilinan J."/>
            <person name="Riley R."/>
            <person name="LaButti K."/>
            <person name="Andreopoulos B."/>
            <person name="Lipzen A."/>
            <person name="Chen C."/>
            <person name="Yanf M."/>
            <person name="Daum C."/>
            <person name="Ng V."/>
            <person name="Clum A."/>
            <person name="Steindorff A."/>
            <person name="Ohm R."/>
            <person name="Martin F."/>
            <person name="Silar P."/>
            <person name="Natvig D."/>
            <person name="Lalanne C."/>
            <person name="Gautier V."/>
            <person name="Ament-velasquez S.L."/>
            <person name="Kruys A."/>
            <person name="Hutchinson M.I."/>
            <person name="Powell A.J."/>
            <person name="Barry K."/>
            <person name="Miller A.N."/>
            <person name="Grigoriev I.V."/>
            <person name="Debuchy R."/>
            <person name="Gladieux P."/>
            <person name="Thoren M.H."/>
            <person name="Johannesson H."/>
        </authorList>
    </citation>
    <scope>NUCLEOTIDE SEQUENCE</scope>
    <source>
        <strain evidence="2">CBS 232.78</strain>
    </source>
</reference>
<keyword evidence="3" id="KW-1185">Reference proteome</keyword>
<evidence type="ECO:0000256" key="1">
    <source>
        <dbReference type="SAM" id="MobiDB-lite"/>
    </source>
</evidence>
<evidence type="ECO:0000313" key="2">
    <source>
        <dbReference type="EMBL" id="KAK3393439.1"/>
    </source>
</evidence>